<feature type="domain" description="Nucleoporin Nup120/160 beta-propeller" evidence="4">
    <location>
        <begin position="55"/>
        <end position="408"/>
    </location>
</feature>
<dbReference type="InterPro" id="IPR021717">
    <property type="entry name" value="Nucleoporin_Nup160"/>
</dbReference>
<dbReference type="PANTHER" id="PTHR21286">
    <property type="entry name" value="NUCLEAR PORE COMPLEX PROTEIN NUP160"/>
    <property type="match status" value="1"/>
</dbReference>
<comment type="subcellular location">
    <subcellularLocation>
        <location evidence="1">Nucleus</location>
    </subcellularLocation>
</comment>
<dbReference type="PANTHER" id="PTHR21286:SF0">
    <property type="entry name" value="NUCLEAR PORE COMPLEX PROTEIN NUP160"/>
    <property type="match status" value="1"/>
</dbReference>
<feature type="domain" description="NUP160 C-terminal TPR" evidence="6">
    <location>
        <begin position="1074"/>
        <end position="1178"/>
    </location>
</feature>
<evidence type="ECO:0000256" key="1">
    <source>
        <dbReference type="ARBA" id="ARBA00004123"/>
    </source>
</evidence>
<keyword evidence="3" id="KW-0539">Nucleus</keyword>
<reference evidence="8" key="1">
    <citation type="submission" date="2025-08" db="UniProtKB">
        <authorList>
            <consortium name="Ensembl"/>
        </authorList>
    </citation>
    <scope>IDENTIFICATION</scope>
</reference>
<feature type="domain" description="NUP160 helical" evidence="5">
    <location>
        <begin position="528"/>
        <end position="681"/>
    </location>
</feature>
<keyword evidence="2" id="KW-0813">Transport</keyword>
<evidence type="ECO:0000259" key="5">
    <source>
        <dbReference type="Pfam" id="PF23345"/>
    </source>
</evidence>
<evidence type="ECO:0000313" key="8">
    <source>
        <dbReference type="Ensembl" id="ENSSGRP00000086785.1"/>
    </source>
</evidence>
<evidence type="ECO:0000313" key="9">
    <source>
        <dbReference type="Proteomes" id="UP000472262"/>
    </source>
</evidence>
<dbReference type="InterPro" id="IPR056547">
    <property type="entry name" value="NUP160_helical"/>
</dbReference>
<reference evidence="8" key="2">
    <citation type="submission" date="2025-09" db="UniProtKB">
        <authorList>
            <consortium name="Ensembl"/>
        </authorList>
    </citation>
    <scope>IDENTIFICATION</scope>
</reference>
<dbReference type="InterPro" id="IPR056535">
    <property type="entry name" value="TPR_NUP160_M"/>
</dbReference>
<dbReference type="InterPro" id="IPR059141">
    <property type="entry name" value="Beta-prop_Nup120_160"/>
</dbReference>
<accession>A0A672RD97</accession>
<evidence type="ECO:0000256" key="2">
    <source>
        <dbReference type="ARBA" id="ARBA00022448"/>
    </source>
</evidence>
<evidence type="ECO:0000259" key="4">
    <source>
        <dbReference type="Pfam" id="PF11715"/>
    </source>
</evidence>
<keyword evidence="9" id="KW-1185">Reference proteome</keyword>
<dbReference type="Ensembl" id="ENSSGRT00000092389.1">
    <property type="protein sequence ID" value="ENSSGRP00000086785.1"/>
    <property type="gene ID" value="ENSSGRG00000043627.1"/>
</dbReference>
<dbReference type="Pfam" id="PF23354">
    <property type="entry name" value="TPR_NUP160_120_M"/>
    <property type="match status" value="1"/>
</dbReference>
<name>A0A672RD97_SINGR</name>
<feature type="domain" description="NUP160 C-terminal TPR" evidence="6">
    <location>
        <begin position="1198"/>
        <end position="1248"/>
    </location>
</feature>
<dbReference type="GO" id="GO:0005643">
    <property type="term" value="C:nuclear pore"/>
    <property type="evidence" value="ECO:0007669"/>
    <property type="project" value="TreeGrafter"/>
</dbReference>
<dbReference type="Proteomes" id="UP000472262">
    <property type="component" value="Unassembled WGS sequence"/>
</dbReference>
<protein>
    <submittedName>
        <fullName evidence="8">Nuclear pore complex protein Nup160-like</fullName>
    </submittedName>
</protein>
<evidence type="ECO:0000256" key="3">
    <source>
        <dbReference type="ARBA" id="ARBA00023242"/>
    </source>
</evidence>
<gene>
    <name evidence="8" type="primary">LOC107560070</name>
</gene>
<feature type="domain" description="Nucleoporin Nup120/160 beta-propeller" evidence="4">
    <location>
        <begin position="410"/>
        <end position="506"/>
    </location>
</feature>
<dbReference type="Pfam" id="PF23347">
    <property type="entry name" value="TPR_Nup160_C"/>
    <property type="match status" value="2"/>
</dbReference>
<evidence type="ECO:0000259" key="6">
    <source>
        <dbReference type="Pfam" id="PF23347"/>
    </source>
</evidence>
<proteinExistence type="predicted"/>
<evidence type="ECO:0000259" key="7">
    <source>
        <dbReference type="Pfam" id="PF23354"/>
    </source>
</evidence>
<dbReference type="Pfam" id="PF11715">
    <property type="entry name" value="Beta-prop_Nup120_160"/>
    <property type="match status" value="2"/>
</dbReference>
<dbReference type="InterPro" id="IPR056536">
    <property type="entry name" value="TPR_NUP160_C"/>
</dbReference>
<dbReference type="GO" id="GO:0017056">
    <property type="term" value="F:structural constituent of nuclear pore"/>
    <property type="evidence" value="ECO:0007669"/>
    <property type="project" value="TreeGrafter"/>
</dbReference>
<sequence>MLIRHLADPEHPKHAQWVTCLGSVGLHFGGVKYADSAGGFSYEDSGKLLSVTSNRFIHWSTSGDTVQFVEQSLDTNLLNNAVRLHIPNCLLLPGGVCIQETLNNVIILIVTSQSVHRLVLPHPTRMYRSDLVTELQMQSIFTDIGKLNLNEPAHSYVLPFAQAAPASAPSTSAAWISHQGEAVFALASPSGGITAVTLPAHDQDGAVSIQELKQSSMMQRLAGWMPTAIRGDQSIPDLAISLAVHQLEDDTFIFALCQDHKLRMWSFKHQMCLLVTDMLEYMPAGRGEVKASPALAHKLRLFFSSSTGLCLAIYLAVPKRSQFCVLQLVASENNRYSLDHISTLFTTQETLVDFVLTASDIWAVWLDNDDQTVVKYISFEHSTTGMWNQVFVQPSPEEEVHVGEDQDPRIYKRGTERYSDLSWEELKKEVTVTVENELQGSVTEYEFCQEDYRLLQVEFWSKFYACCLQYQDVLSTPLALHISPATAMVCVLKKGFVSFLFPCFAVDHLYLSSDEYLFSEEETLIAEDSNLSRDVLQLVQCLRMVSESLPEDMAYEMDKALEDLLSPEKVSEKVLEGLLASDNGNVIQDILNKLQDISNPTVAINTLLRELDLETDNRKGYCPNCQSLRVRISLSQLYGSSVAASLICQAVCQTAMTRTLLCRDLLILQQLYLRNGDNVSRHTHIYLARVSVRAHLSVLELSDSSTPTSMLNPQTVVELFYQNVARKAIMSQILSQQDVEGSQAMLHWPQMISSVLTLLCQFLWPSNPSFLFPECLMVNCQYAQLQEYVRLVGPWCQVNVGSYRFVLGHCYLASGEGQKALQCFQEAAAEVDKEEFLMKLTGSDEEAATATAQRLLYYNKVLRLLEDIGLPELVINLATLAISEAANDERSQAALWTRIFKHHLDLGHNSQAYEALTQNPDSSRQLDCLRQLVVVLCERAQLRDLVQFSFVNLHDEVVSIIESRARAVDLMTHNYYELLYAFHINRHNYRKAGTVMFEYGMRLGREVRTLRGLQKQVNCYLAALNCLRLVHPDYAWIVQPSSGAAYERPGTSPKRNYDGEFAANPVSQRIDILELKDLEKEYALARSRLTLAQQDPSSAAIAGGASSQEMVTLLVQTGLFDTALTLCQTFNLSLTPVFEGLTFKCIKLQYKGDQDQTEVWNWLAANQLPTVITTKESRSVKILLTMNSSLSLPKLNFSPHSATDEAWRLLAHYLEKYPLQNAQYHRGVINKLLSHGVPVPDWLLSSYKVDVIFFLFSALHLIGCSHELKNYVFLKTFILLFIKVFFFF</sequence>
<organism evidence="8 9">
    <name type="scientific">Sinocyclocheilus grahami</name>
    <name type="common">Dianchi golden-line fish</name>
    <name type="synonym">Barbus grahami</name>
    <dbReference type="NCBI Taxonomy" id="75366"/>
    <lineage>
        <taxon>Eukaryota</taxon>
        <taxon>Metazoa</taxon>
        <taxon>Chordata</taxon>
        <taxon>Craniata</taxon>
        <taxon>Vertebrata</taxon>
        <taxon>Euteleostomi</taxon>
        <taxon>Actinopterygii</taxon>
        <taxon>Neopterygii</taxon>
        <taxon>Teleostei</taxon>
        <taxon>Ostariophysi</taxon>
        <taxon>Cypriniformes</taxon>
        <taxon>Cyprinidae</taxon>
        <taxon>Cyprininae</taxon>
        <taxon>Sinocyclocheilus</taxon>
    </lineage>
</organism>
<feature type="domain" description="NUP160 middle TPR" evidence="7">
    <location>
        <begin position="764"/>
        <end position="1029"/>
    </location>
</feature>
<dbReference type="Pfam" id="PF23345">
    <property type="entry name" value="NUP160_helical"/>
    <property type="match status" value="1"/>
</dbReference>